<name>A0A642UDJ8_DIURU</name>
<feature type="repeat" description="WD" evidence="5">
    <location>
        <begin position="178"/>
        <end position="218"/>
    </location>
</feature>
<evidence type="ECO:0000313" key="7">
    <source>
        <dbReference type="Proteomes" id="UP000449547"/>
    </source>
</evidence>
<keyword evidence="2 5" id="KW-0853">WD repeat</keyword>
<dbReference type="EMBL" id="SWFT01000159">
    <property type="protein sequence ID" value="KAA8897161.1"/>
    <property type="molecule type" value="Genomic_DNA"/>
</dbReference>
<evidence type="ECO:0000256" key="2">
    <source>
        <dbReference type="ARBA" id="ARBA00022574"/>
    </source>
</evidence>
<gene>
    <name evidence="6" type="ORF">DIURU_005394</name>
</gene>
<evidence type="ECO:0000256" key="5">
    <source>
        <dbReference type="PROSITE-ProRule" id="PRU00221"/>
    </source>
</evidence>
<keyword evidence="4" id="KW-0807">Transducer</keyword>
<evidence type="ECO:0008006" key="8">
    <source>
        <dbReference type="Google" id="ProtNLM"/>
    </source>
</evidence>
<dbReference type="GO" id="GO:0007165">
    <property type="term" value="P:signal transduction"/>
    <property type="evidence" value="ECO:0007669"/>
    <property type="project" value="UniProtKB-KW"/>
</dbReference>
<dbReference type="Pfam" id="PF25391">
    <property type="entry name" value="WD40_Gbeta"/>
    <property type="match status" value="1"/>
</dbReference>
<keyword evidence="7" id="KW-1185">Reference proteome</keyword>
<protein>
    <recommendedName>
        <fullName evidence="8">Anaphase-promoting complex subunit 4 WD40 domain-containing protein</fullName>
    </recommendedName>
</protein>
<feature type="repeat" description="WD" evidence="5">
    <location>
        <begin position="138"/>
        <end position="178"/>
    </location>
</feature>
<comment type="similarity">
    <text evidence="1">Belongs to the WD repeat G protein beta family.</text>
</comment>
<accession>A0A642UDJ8</accession>
<dbReference type="PRINTS" id="PR00319">
    <property type="entry name" value="GPROTEINB"/>
</dbReference>
<dbReference type="InterPro" id="IPR001632">
    <property type="entry name" value="WD40_G-protein_beta-like"/>
</dbReference>
<dbReference type="PRINTS" id="PR00320">
    <property type="entry name" value="GPROTEINBRPT"/>
</dbReference>
<feature type="repeat" description="WD" evidence="5">
    <location>
        <begin position="320"/>
        <end position="353"/>
    </location>
</feature>
<dbReference type="SMART" id="SM00320">
    <property type="entry name" value="WD40"/>
    <property type="match status" value="6"/>
</dbReference>
<dbReference type="Gene3D" id="2.130.10.10">
    <property type="entry name" value="YVTN repeat-like/Quinoprotein amine dehydrogenase"/>
    <property type="match status" value="1"/>
</dbReference>
<dbReference type="OrthoDB" id="10255630at2759"/>
<dbReference type="SUPFAM" id="SSF50978">
    <property type="entry name" value="WD40 repeat-like"/>
    <property type="match status" value="1"/>
</dbReference>
<evidence type="ECO:0000313" key="6">
    <source>
        <dbReference type="EMBL" id="KAA8897161.1"/>
    </source>
</evidence>
<dbReference type="PROSITE" id="PS50082">
    <property type="entry name" value="WD_REPEATS_2"/>
    <property type="match status" value="4"/>
</dbReference>
<dbReference type="InterPro" id="IPR001680">
    <property type="entry name" value="WD40_rpt"/>
</dbReference>
<dbReference type="PANTHER" id="PTHR19850">
    <property type="entry name" value="GUANINE NUCLEOTIDE-BINDING PROTEIN BETA G PROTEIN BETA"/>
    <property type="match status" value="1"/>
</dbReference>
<dbReference type="VEuPathDB" id="FungiDB:DIURU_005394"/>
<evidence type="ECO:0000256" key="3">
    <source>
        <dbReference type="ARBA" id="ARBA00022737"/>
    </source>
</evidence>
<evidence type="ECO:0000256" key="1">
    <source>
        <dbReference type="ARBA" id="ARBA00009768"/>
    </source>
</evidence>
<dbReference type="RefSeq" id="XP_034009818.1">
    <property type="nucleotide sequence ID" value="XM_034158371.1"/>
</dbReference>
<feature type="repeat" description="WD" evidence="5">
    <location>
        <begin position="51"/>
        <end position="82"/>
    </location>
</feature>
<sequence>MSLVQAQARARKLYMEVEYRKESLRDTTLPEYARTQFDPVANYRLAHHSTLKSHQDKVAGISWGQSTKLLSCSTDGFMFLWDSVTGYKHSAVKMESSWMLTCALSPGEDIAVAGGLDNTASVYRLREGEVTQYSDTQLRGHRQYISGCGFMDRSTLVTSSGDRMCVVWDVSRGLATTTFDHTHDVLCVDVRDAHTFISGSSDGTINVWDARVPQPVQSFISRKSGDVSCLKSYGSSSSFVCGTEDGALRIYDSRSDCSIATLPFDASSYKNIAKMDATVSAGSIMSVDVSVGYRMIYATYKGINHAVVWDTMRGEIVGQVGNNKSQVAQVKVAPTGMALATSSWDGSLRVYSV</sequence>
<dbReference type="InterPro" id="IPR036322">
    <property type="entry name" value="WD40_repeat_dom_sf"/>
</dbReference>
<dbReference type="AlphaFoldDB" id="A0A642UDJ8"/>
<reference evidence="6 7" key="1">
    <citation type="submission" date="2019-07" db="EMBL/GenBank/DDBJ databases">
        <title>Genome assembly of two rare yeast pathogens: Diutina rugosa and Trichomonascus ciferrii.</title>
        <authorList>
            <person name="Mixao V."/>
            <person name="Saus E."/>
            <person name="Hansen A."/>
            <person name="Lass-Flor C."/>
            <person name="Gabaldon T."/>
        </authorList>
    </citation>
    <scope>NUCLEOTIDE SEQUENCE [LARGE SCALE GENOMIC DNA]</scope>
    <source>
        <strain evidence="6 7">CBS 613</strain>
    </source>
</reference>
<dbReference type="GeneID" id="54784045"/>
<dbReference type="Proteomes" id="UP000449547">
    <property type="component" value="Unassembled WGS sequence"/>
</dbReference>
<proteinExistence type="inferred from homology"/>
<keyword evidence="3" id="KW-0677">Repeat</keyword>
<dbReference type="PROSITE" id="PS50294">
    <property type="entry name" value="WD_REPEATS_REGION"/>
    <property type="match status" value="1"/>
</dbReference>
<dbReference type="InterPro" id="IPR015943">
    <property type="entry name" value="WD40/YVTN_repeat-like_dom_sf"/>
</dbReference>
<dbReference type="OMA" id="PLDSQWV"/>
<organism evidence="6 7">
    <name type="scientific">Diutina rugosa</name>
    <name type="common">Yeast</name>
    <name type="synonym">Candida rugosa</name>
    <dbReference type="NCBI Taxonomy" id="5481"/>
    <lineage>
        <taxon>Eukaryota</taxon>
        <taxon>Fungi</taxon>
        <taxon>Dikarya</taxon>
        <taxon>Ascomycota</taxon>
        <taxon>Saccharomycotina</taxon>
        <taxon>Pichiomycetes</taxon>
        <taxon>Debaryomycetaceae</taxon>
        <taxon>Diutina</taxon>
    </lineage>
</organism>
<dbReference type="InterPro" id="IPR016346">
    <property type="entry name" value="G-protein_beta_1-5"/>
</dbReference>
<comment type="caution">
    <text evidence="6">The sequence shown here is derived from an EMBL/GenBank/DDBJ whole genome shotgun (WGS) entry which is preliminary data.</text>
</comment>
<dbReference type="PIRSF" id="PIRSF002394">
    <property type="entry name" value="GN-bd_beta"/>
    <property type="match status" value="1"/>
</dbReference>
<evidence type="ECO:0000256" key="4">
    <source>
        <dbReference type="ARBA" id="ARBA00023224"/>
    </source>
</evidence>
<dbReference type="CDD" id="cd00200">
    <property type="entry name" value="WD40"/>
    <property type="match status" value="1"/>
</dbReference>
<dbReference type="InterPro" id="IPR020472">
    <property type="entry name" value="WD40_PAC1"/>
</dbReference>